<feature type="transmembrane region" description="Helical" evidence="1">
    <location>
        <begin position="229"/>
        <end position="258"/>
    </location>
</feature>
<sequence>MNIVFRELKAHRKSLIFWCLGVILMVVSGMGKYGAMSGSGQSMNELMEGMPKGLQAVLGVGGLDLSTVLGYYGILYLYIAIMAAIHAVMLGATIIAKEERDKTAEFLFSKPVSRRRVITGKLFAAFVQVAIINLVAYLSSILSVSRYDGGPHVEGDIATLMIGMFLLQLIFLSIGAATGAVQKKAGKAGATAAAIMLATFILSVAIDMNDKIEPLKYFTPFKYYEAKELLFGAGFSGAFVLLSAAIAAVLTAVTYISYQKRDLN</sequence>
<keyword evidence="1" id="KW-0812">Transmembrane</keyword>
<dbReference type="GO" id="GO:0005886">
    <property type="term" value="C:plasma membrane"/>
    <property type="evidence" value="ECO:0007669"/>
    <property type="project" value="UniProtKB-SubCell"/>
</dbReference>
<evidence type="ECO:0000256" key="1">
    <source>
        <dbReference type="SAM" id="Phobius"/>
    </source>
</evidence>
<dbReference type="GO" id="GO:0140359">
    <property type="term" value="F:ABC-type transporter activity"/>
    <property type="evidence" value="ECO:0007669"/>
    <property type="project" value="InterPro"/>
</dbReference>
<dbReference type="OrthoDB" id="9800309at2"/>
<dbReference type="Pfam" id="PF12679">
    <property type="entry name" value="ABC2_membrane_2"/>
    <property type="match status" value="1"/>
</dbReference>
<reference evidence="2 3" key="1">
    <citation type="submission" date="2018-07" db="EMBL/GenBank/DDBJ databases">
        <title>Bacillus sp. YLB-04 draft genome sequence.</title>
        <authorList>
            <person name="Yu L."/>
            <person name="Tang X."/>
        </authorList>
    </citation>
    <scope>NUCLEOTIDE SEQUENCE [LARGE SCALE GENOMIC DNA]</scope>
    <source>
        <strain evidence="2 3">YLB-04</strain>
    </source>
</reference>
<dbReference type="RefSeq" id="WP_115450094.1">
    <property type="nucleotide sequence ID" value="NZ_QNQT01000001.1"/>
</dbReference>
<dbReference type="EMBL" id="QNQT01000001">
    <property type="protein sequence ID" value="RDU38171.1"/>
    <property type="molecule type" value="Genomic_DNA"/>
</dbReference>
<dbReference type="Proteomes" id="UP000257144">
    <property type="component" value="Unassembled WGS sequence"/>
</dbReference>
<feature type="transmembrane region" description="Helical" evidence="1">
    <location>
        <begin position="75"/>
        <end position="96"/>
    </location>
</feature>
<name>A0A3D8GVI5_9BACI</name>
<evidence type="ECO:0000313" key="2">
    <source>
        <dbReference type="EMBL" id="RDU38171.1"/>
    </source>
</evidence>
<feature type="transmembrane region" description="Helical" evidence="1">
    <location>
        <begin position="117"/>
        <end position="137"/>
    </location>
</feature>
<comment type="caution">
    <text evidence="2">The sequence shown here is derived from an EMBL/GenBank/DDBJ whole genome shotgun (WGS) entry which is preliminary data.</text>
</comment>
<proteinExistence type="predicted"/>
<keyword evidence="1" id="KW-1133">Transmembrane helix</keyword>
<keyword evidence="1" id="KW-0472">Membrane</keyword>
<dbReference type="PANTHER" id="PTHR43471:SF12">
    <property type="entry name" value="HYPOTHETICAL MEMBRANE PROTEIN, CONSERVED"/>
    <property type="match status" value="1"/>
</dbReference>
<dbReference type="PANTHER" id="PTHR43471">
    <property type="entry name" value="ABC TRANSPORTER PERMEASE"/>
    <property type="match status" value="1"/>
</dbReference>
<dbReference type="AlphaFoldDB" id="A0A3D8GVI5"/>
<accession>A0A3D8GVI5</accession>
<organism evidence="2 3">
    <name type="scientific">Neobacillus piezotolerans</name>
    <dbReference type="NCBI Taxonomy" id="2259171"/>
    <lineage>
        <taxon>Bacteria</taxon>
        <taxon>Bacillati</taxon>
        <taxon>Bacillota</taxon>
        <taxon>Bacilli</taxon>
        <taxon>Bacillales</taxon>
        <taxon>Bacillaceae</taxon>
        <taxon>Neobacillus</taxon>
    </lineage>
</organism>
<evidence type="ECO:0000313" key="3">
    <source>
        <dbReference type="Proteomes" id="UP000257144"/>
    </source>
</evidence>
<protein>
    <submittedName>
        <fullName evidence="2">ABC transporter</fullName>
    </submittedName>
</protein>
<keyword evidence="3" id="KW-1185">Reference proteome</keyword>
<feature type="transmembrane region" description="Helical" evidence="1">
    <location>
        <begin position="157"/>
        <end position="181"/>
    </location>
</feature>
<feature type="transmembrane region" description="Helical" evidence="1">
    <location>
        <begin position="188"/>
        <end position="209"/>
    </location>
</feature>
<gene>
    <name evidence="2" type="ORF">DRW41_00960</name>
</gene>
<feature type="transmembrane region" description="Helical" evidence="1">
    <location>
        <begin position="15"/>
        <end position="35"/>
    </location>
</feature>